<proteinExistence type="predicted"/>
<reference evidence="1 2" key="1">
    <citation type="submission" date="2020-12" db="EMBL/GenBank/DDBJ databases">
        <title>HMF7856_wgs.fasta genome submission.</title>
        <authorList>
            <person name="Kang H."/>
            <person name="Kim H."/>
            <person name="Joh K."/>
        </authorList>
    </citation>
    <scope>NUCLEOTIDE SEQUENCE [LARGE SCALE GENOMIC DNA]</scope>
    <source>
        <strain evidence="1 2">HMF7856</strain>
    </source>
</reference>
<keyword evidence="2" id="KW-1185">Reference proteome</keyword>
<protein>
    <submittedName>
        <fullName evidence="1">Uncharacterized protein</fullName>
    </submittedName>
</protein>
<dbReference type="EMBL" id="CP066775">
    <property type="protein sequence ID" value="QQL49898.1"/>
    <property type="molecule type" value="Genomic_DNA"/>
</dbReference>
<evidence type="ECO:0000313" key="1">
    <source>
        <dbReference type="EMBL" id="QQL49898.1"/>
    </source>
</evidence>
<gene>
    <name evidence="1" type="ORF">GO620_000155</name>
</gene>
<accession>A0A6I4IMY2</accession>
<dbReference type="AlphaFoldDB" id="A0A6I4IMY2"/>
<dbReference type="KEGG" id="mgik:GO620_000155"/>
<dbReference type="Proteomes" id="UP000429232">
    <property type="component" value="Chromosome"/>
</dbReference>
<dbReference type="RefSeq" id="WP_157523393.1">
    <property type="nucleotide sequence ID" value="NZ_CP066775.1"/>
</dbReference>
<sequence length="88" mass="10526">MENIDINFLTNLGWQLSQTGYNTEEKCLFKHPYPIELCWENSQKGFRVIFFDQSKQPIQTIENNFIKTESDYDRLIMPILKILQQSHN</sequence>
<evidence type="ECO:0000313" key="2">
    <source>
        <dbReference type="Proteomes" id="UP000429232"/>
    </source>
</evidence>
<organism evidence="1 2">
    <name type="scientific">Mucilaginibacter ginkgonis</name>
    <dbReference type="NCBI Taxonomy" id="2682091"/>
    <lineage>
        <taxon>Bacteria</taxon>
        <taxon>Pseudomonadati</taxon>
        <taxon>Bacteroidota</taxon>
        <taxon>Sphingobacteriia</taxon>
        <taxon>Sphingobacteriales</taxon>
        <taxon>Sphingobacteriaceae</taxon>
        <taxon>Mucilaginibacter</taxon>
    </lineage>
</organism>
<name>A0A6I4IMY2_9SPHI</name>